<proteinExistence type="inferred from homology"/>
<dbReference type="InterPro" id="IPR003033">
    <property type="entry name" value="SCP2_sterol-bd_dom"/>
</dbReference>
<dbReference type="HAMAP" id="MF_02215">
    <property type="entry name" value="UbiJ"/>
    <property type="match status" value="1"/>
</dbReference>
<feature type="domain" description="SCP2" evidence="3">
    <location>
        <begin position="32"/>
        <end position="128"/>
    </location>
</feature>
<name>A0ABZ0SHF4_9GAMM</name>
<keyword evidence="1" id="KW-0963">Cytoplasm</keyword>
<keyword evidence="1" id="KW-0831">Ubiquinone biosynthesis</keyword>
<feature type="compositionally biased region" description="Pro residues" evidence="2">
    <location>
        <begin position="229"/>
        <end position="257"/>
    </location>
</feature>
<evidence type="ECO:0000256" key="2">
    <source>
        <dbReference type="SAM" id="MobiDB-lite"/>
    </source>
</evidence>
<comment type="pathway">
    <text evidence="1">Cofactor biosynthesis; ubiquinone biosynthesis.</text>
</comment>
<gene>
    <name evidence="1" type="primary">ubiJ</name>
    <name evidence="4" type="ORF">Thiowin_04869</name>
</gene>
<dbReference type="PANTHER" id="PTHR38693">
    <property type="entry name" value="UBIQUINONE BIOSYNTHESIS PROTEIN UBIJ"/>
    <property type="match status" value="1"/>
</dbReference>
<comment type="function">
    <text evidence="1">Required for ubiquinone (coenzyme Q) biosynthesis. Binds hydrophobic ubiquinone biosynthetic intermediates via its SCP2 domain and is essential for the stability of the Ubi complex. May constitute a docking platform where Ubi enzymes assemble and access their SCP2-bound polyprenyl substrates.</text>
</comment>
<evidence type="ECO:0000313" key="5">
    <source>
        <dbReference type="Proteomes" id="UP001432180"/>
    </source>
</evidence>
<dbReference type="PANTHER" id="PTHR38693:SF1">
    <property type="entry name" value="UBIQUINONE BIOSYNTHESIS ACCESSORY FACTOR UBIJ"/>
    <property type="match status" value="1"/>
</dbReference>
<reference evidence="4 5" key="1">
    <citation type="journal article" date="2023" name="Microorganisms">
        <title>Thiorhodovibrio frisius and Trv. litoralis spp. nov., Two Novel Members from a Clade of Fastidious Purple Sulfur Bacteria That Exhibit Unique Red-Shifted Light-Harvesting Capabilities.</title>
        <authorList>
            <person name="Methner A."/>
            <person name="Kuzyk S.B."/>
            <person name="Petersen J."/>
            <person name="Bauer S."/>
            <person name="Brinkmann H."/>
            <person name="Sichau K."/>
            <person name="Wanner G."/>
            <person name="Wolf J."/>
            <person name="Neumann-Schaal M."/>
            <person name="Henke P."/>
            <person name="Tank M."/>
            <person name="Sproer C."/>
            <person name="Bunk B."/>
            <person name="Overmann J."/>
        </authorList>
    </citation>
    <scope>NUCLEOTIDE SEQUENCE [LARGE SCALE GENOMIC DNA]</scope>
    <source>
        <strain evidence="4 5">DSM 6702</strain>
    </source>
</reference>
<accession>A0ABZ0SHF4</accession>
<sequence>MNGHENENENGKDTGGIQIPDALVLSLQESANRFLALDPEGAERLADVQGQVLLIELEGFGTRLFVVPGHHTLGLYASYDAEPDCRVRGTPAALLRLSLADHREDEIFSGAIEITGDNQVAQRIGDVFRNLDIDWEEQLARLFGDSVARRIGKQARSAREWTERGGDTLAQNLREFLQQESRLLPSDLEQRQFLNGVDIFRDDVERLAARVDRLAAKGPAASAPRHPRTPPSTPPSAPPPAPPSAPPSPPPSEQPDA</sequence>
<dbReference type="Pfam" id="PF02036">
    <property type="entry name" value="SCP2"/>
    <property type="match status" value="1"/>
</dbReference>
<dbReference type="Proteomes" id="UP001432180">
    <property type="component" value="Chromosome"/>
</dbReference>
<protein>
    <recommendedName>
        <fullName evidence="1">Ubiquinone biosynthesis accessory factor UbiJ</fullName>
    </recommendedName>
</protein>
<dbReference type="InterPro" id="IPR036527">
    <property type="entry name" value="SCP2_sterol-bd_dom_sf"/>
</dbReference>
<dbReference type="InterPro" id="IPR038989">
    <property type="entry name" value="UbiJ"/>
</dbReference>
<evidence type="ECO:0000256" key="1">
    <source>
        <dbReference type="HAMAP-Rule" id="MF_02215"/>
    </source>
</evidence>
<evidence type="ECO:0000259" key="3">
    <source>
        <dbReference type="Pfam" id="PF02036"/>
    </source>
</evidence>
<feature type="region of interest" description="Disordered" evidence="2">
    <location>
        <begin position="215"/>
        <end position="257"/>
    </location>
</feature>
<dbReference type="RefSeq" id="WP_328985475.1">
    <property type="nucleotide sequence ID" value="NZ_CP121472.1"/>
</dbReference>
<comment type="subcellular location">
    <subcellularLocation>
        <location evidence="1">Cytoplasm</location>
    </subcellularLocation>
</comment>
<dbReference type="EMBL" id="CP121472">
    <property type="protein sequence ID" value="WPL19725.1"/>
    <property type="molecule type" value="Genomic_DNA"/>
</dbReference>
<dbReference type="SUPFAM" id="SSF55718">
    <property type="entry name" value="SCP-like"/>
    <property type="match status" value="1"/>
</dbReference>
<evidence type="ECO:0000313" key="4">
    <source>
        <dbReference type="EMBL" id="WPL19725.1"/>
    </source>
</evidence>
<comment type="similarity">
    <text evidence="1">Belongs to the UbiJ family.</text>
</comment>
<keyword evidence="5" id="KW-1185">Reference proteome</keyword>
<organism evidence="4 5">
    <name type="scientific">Thiorhodovibrio winogradskyi</name>
    <dbReference type="NCBI Taxonomy" id="77007"/>
    <lineage>
        <taxon>Bacteria</taxon>
        <taxon>Pseudomonadati</taxon>
        <taxon>Pseudomonadota</taxon>
        <taxon>Gammaproteobacteria</taxon>
        <taxon>Chromatiales</taxon>
        <taxon>Chromatiaceae</taxon>
        <taxon>Thiorhodovibrio</taxon>
    </lineage>
</organism>